<dbReference type="InterPro" id="IPR010998">
    <property type="entry name" value="Integrase_recombinase_N"/>
</dbReference>
<comment type="caution">
    <text evidence="6">The sequence shown here is derived from an EMBL/GenBank/DDBJ whole genome shotgun (WGS) entry which is preliminary data.</text>
</comment>
<evidence type="ECO:0000256" key="3">
    <source>
        <dbReference type="PROSITE-ProRule" id="PRU01248"/>
    </source>
</evidence>
<dbReference type="Gene3D" id="1.10.443.10">
    <property type="entry name" value="Intergrase catalytic core"/>
    <property type="match status" value="1"/>
</dbReference>
<keyword evidence="1 3" id="KW-0238">DNA-binding</keyword>
<evidence type="ECO:0000256" key="1">
    <source>
        <dbReference type="ARBA" id="ARBA00023125"/>
    </source>
</evidence>
<gene>
    <name evidence="6" type="ORF">GCM10022214_51230</name>
</gene>
<keyword evidence="7" id="KW-1185">Reference proteome</keyword>
<dbReference type="SUPFAM" id="SSF56349">
    <property type="entry name" value="DNA breaking-rejoining enzymes"/>
    <property type="match status" value="1"/>
</dbReference>
<dbReference type="InterPro" id="IPR013762">
    <property type="entry name" value="Integrase-like_cat_sf"/>
</dbReference>
<dbReference type="InterPro" id="IPR044068">
    <property type="entry name" value="CB"/>
</dbReference>
<protein>
    <recommendedName>
        <fullName evidence="5">Core-binding (CB) domain-containing protein</fullName>
    </recommendedName>
</protein>
<keyword evidence="2" id="KW-0233">DNA recombination</keyword>
<accession>A0ABP7WB54</accession>
<evidence type="ECO:0000256" key="2">
    <source>
        <dbReference type="ARBA" id="ARBA00023172"/>
    </source>
</evidence>
<organism evidence="6 7">
    <name type="scientific">Actinomadura miaoliensis</name>
    <dbReference type="NCBI Taxonomy" id="430685"/>
    <lineage>
        <taxon>Bacteria</taxon>
        <taxon>Bacillati</taxon>
        <taxon>Actinomycetota</taxon>
        <taxon>Actinomycetes</taxon>
        <taxon>Streptosporangiales</taxon>
        <taxon>Thermomonosporaceae</taxon>
        <taxon>Actinomadura</taxon>
    </lineage>
</organism>
<dbReference type="Gene3D" id="1.10.150.130">
    <property type="match status" value="1"/>
</dbReference>
<feature type="compositionally biased region" description="Basic residues" evidence="4">
    <location>
        <begin position="195"/>
        <end position="209"/>
    </location>
</feature>
<feature type="region of interest" description="Disordered" evidence="4">
    <location>
        <begin position="189"/>
        <end position="214"/>
    </location>
</feature>
<evidence type="ECO:0000259" key="5">
    <source>
        <dbReference type="PROSITE" id="PS51900"/>
    </source>
</evidence>
<dbReference type="EMBL" id="BAAAZG010000038">
    <property type="protein sequence ID" value="GAA4085013.1"/>
    <property type="molecule type" value="Genomic_DNA"/>
</dbReference>
<name>A0ABP7WB54_9ACTN</name>
<dbReference type="PROSITE" id="PS51900">
    <property type="entry name" value="CB"/>
    <property type="match status" value="1"/>
</dbReference>
<evidence type="ECO:0000313" key="7">
    <source>
        <dbReference type="Proteomes" id="UP001500683"/>
    </source>
</evidence>
<reference evidence="7" key="1">
    <citation type="journal article" date="2019" name="Int. J. Syst. Evol. Microbiol.">
        <title>The Global Catalogue of Microorganisms (GCM) 10K type strain sequencing project: providing services to taxonomists for standard genome sequencing and annotation.</title>
        <authorList>
            <consortium name="The Broad Institute Genomics Platform"/>
            <consortium name="The Broad Institute Genome Sequencing Center for Infectious Disease"/>
            <person name="Wu L."/>
            <person name="Ma J."/>
        </authorList>
    </citation>
    <scope>NUCLEOTIDE SEQUENCE [LARGE SCALE GENOMIC DNA]</scope>
    <source>
        <strain evidence="7">JCM 16702</strain>
    </source>
</reference>
<dbReference type="RefSeq" id="WP_344952402.1">
    <property type="nucleotide sequence ID" value="NZ_BAAAZG010000038.1"/>
</dbReference>
<dbReference type="Proteomes" id="UP001500683">
    <property type="component" value="Unassembled WGS sequence"/>
</dbReference>
<feature type="domain" description="Core-binding (CB)" evidence="5">
    <location>
        <begin position="94"/>
        <end position="182"/>
    </location>
</feature>
<evidence type="ECO:0000313" key="6">
    <source>
        <dbReference type="EMBL" id="GAA4085013.1"/>
    </source>
</evidence>
<sequence length="535" mass="60337">MAYAEKRGRHWRGRYKQPPGVVPLWGTIARDPDTGLPFTRKADALGAAEEREVELRLLAAEWNGPVVEGLSIEQWREALETQKRGGRDPNAGKITFEQWCRSWFTAQDLEETTELRYRYLIDHFLIPAFGNRSLDTIVDHEEIAAWEKQVRQTPKQQGTGNYAPRTAADARSLLATILGDAKAAGRIEANAAERRRGRGRKRTRRRARARSPEKAWPTPLQALLVAERTAIMSGRDDEFVLVVTIAWTGMRWGEAIGLEDEDVGYLDRIELDWQLREAGGRFTKVPPKDDSARRIDKPPFLADLLSRQVQARQTGRCGCPDLRCGGAGRYLFLSPGQSSSNKRPGHHSRSGFADRYWHPAADGAYPQEGGKRPRPARPVLVDGITGLPLRPPWPYAVPGQDWEPPRGRGVTRWDLRHDLALTTWLPIKQGLTPHGLRHGHEVWMQEDGIPEILRYERMGHIMTGIKSVYSHVSPVMRAKLRDALQRRWEDALAQRAAMDRAAGEAPHSPVALLDELLQAHERKLQAARGPRAVMA</sequence>
<proteinExistence type="predicted"/>
<dbReference type="InterPro" id="IPR011010">
    <property type="entry name" value="DNA_brk_join_enz"/>
</dbReference>
<evidence type="ECO:0000256" key="4">
    <source>
        <dbReference type="SAM" id="MobiDB-lite"/>
    </source>
</evidence>